<dbReference type="PANTHER" id="PTHR13605">
    <property type="entry name" value="ER MEMBRANE PROTEIN COMPLEX SUBUNIT 7"/>
    <property type="match status" value="1"/>
</dbReference>
<evidence type="ECO:0000256" key="7">
    <source>
        <dbReference type="SAM" id="Phobius"/>
    </source>
</evidence>
<keyword evidence="9" id="KW-1185">Reference proteome</keyword>
<comment type="subcellular location">
    <subcellularLocation>
        <location evidence="1">Membrane</location>
        <topology evidence="1">Single-pass membrane protein</topology>
    </subcellularLocation>
</comment>
<evidence type="ECO:0000256" key="3">
    <source>
        <dbReference type="ARBA" id="ARBA00022692"/>
    </source>
</evidence>
<dbReference type="PROSITE" id="PS51257">
    <property type="entry name" value="PROKAR_LIPOPROTEIN"/>
    <property type="match status" value="1"/>
</dbReference>
<dbReference type="GO" id="GO:0072546">
    <property type="term" value="C:EMC complex"/>
    <property type="evidence" value="ECO:0007669"/>
    <property type="project" value="TreeGrafter"/>
</dbReference>
<name>A0A9R1TJN1_9HYME</name>
<keyword evidence="5 7" id="KW-1133">Transmembrane helix</keyword>
<dbReference type="SUPFAM" id="SSF49452">
    <property type="entry name" value="Starch-binding domain-like"/>
    <property type="match status" value="1"/>
</dbReference>
<evidence type="ECO:0000259" key="8">
    <source>
        <dbReference type="Pfam" id="PF09430"/>
    </source>
</evidence>
<dbReference type="InterPro" id="IPR039163">
    <property type="entry name" value="EMC7"/>
</dbReference>
<evidence type="ECO:0000256" key="1">
    <source>
        <dbReference type="ARBA" id="ARBA00004167"/>
    </source>
</evidence>
<feature type="domain" description="ER membrane protein complex subunit 7 beta-sandwich" evidence="8">
    <location>
        <begin position="68"/>
        <end position="176"/>
    </location>
</feature>
<evidence type="ECO:0000256" key="4">
    <source>
        <dbReference type="ARBA" id="ARBA00022729"/>
    </source>
</evidence>
<dbReference type="Pfam" id="PF09430">
    <property type="entry name" value="EMC7_beta-sandw"/>
    <property type="match status" value="1"/>
</dbReference>
<dbReference type="GO" id="GO:0030246">
    <property type="term" value="F:carbohydrate binding"/>
    <property type="evidence" value="ECO:0007669"/>
    <property type="project" value="InterPro"/>
</dbReference>
<dbReference type="GeneID" id="105270871"/>
<dbReference type="InterPro" id="IPR019008">
    <property type="entry name" value="Beta_sandwich_EMC7"/>
</dbReference>
<reference evidence="10" key="1">
    <citation type="submission" date="2025-08" db="UniProtKB">
        <authorList>
            <consortium name="RefSeq"/>
        </authorList>
    </citation>
    <scope>IDENTIFICATION</scope>
    <source>
        <strain evidence="10">USDA-PBARC FA_bdor</strain>
        <tissue evidence="10">Whole organism</tissue>
    </source>
</reference>
<feature type="transmembrane region" description="Helical" evidence="7">
    <location>
        <begin position="168"/>
        <end position="188"/>
    </location>
</feature>
<protein>
    <submittedName>
        <fullName evidence="10">ER membrane protein complex subunit 7 homolog</fullName>
    </submittedName>
</protein>
<gene>
    <name evidence="10" type="primary">EMC7</name>
</gene>
<evidence type="ECO:0000256" key="5">
    <source>
        <dbReference type="ARBA" id="ARBA00022989"/>
    </source>
</evidence>
<accession>A0A9R1TJN1</accession>
<keyword evidence="4" id="KW-0732">Signal</keyword>
<dbReference type="KEGG" id="fas:105270871"/>
<keyword evidence="3 7" id="KW-0812">Transmembrane</keyword>
<comment type="similarity">
    <text evidence="2">Belongs to the EMC7 family.</text>
</comment>
<keyword evidence="6 7" id="KW-0472">Membrane</keyword>
<dbReference type="Proteomes" id="UP000694866">
    <property type="component" value="Unplaced"/>
</dbReference>
<dbReference type="RefSeq" id="XP_011310395.1">
    <property type="nucleotide sequence ID" value="XM_011312093.1"/>
</dbReference>
<dbReference type="OrthoDB" id="27095at2759"/>
<organism evidence="9 10">
    <name type="scientific">Fopius arisanus</name>
    <dbReference type="NCBI Taxonomy" id="64838"/>
    <lineage>
        <taxon>Eukaryota</taxon>
        <taxon>Metazoa</taxon>
        <taxon>Ecdysozoa</taxon>
        <taxon>Arthropoda</taxon>
        <taxon>Hexapoda</taxon>
        <taxon>Insecta</taxon>
        <taxon>Pterygota</taxon>
        <taxon>Neoptera</taxon>
        <taxon>Endopterygota</taxon>
        <taxon>Hymenoptera</taxon>
        <taxon>Apocrita</taxon>
        <taxon>Ichneumonoidea</taxon>
        <taxon>Braconidae</taxon>
        <taxon>Opiinae</taxon>
        <taxon>Fopius</taxon>
    </lineage>
</organism>
<dbReference type="InterPro" id="IPR013784">
    <property type="entry name" value="Carb-bd-like_fold"/>
</dbReference>
<evidence type="ECO:0000313" key="9">
    <source>
        <dbReference type="Proteomes" id="UP000694866"/>
    </source>
</evidence>
<evidence type="ECO:0000256" key="6">
    <source>
        <dbReference type="ARBA" id="ARBA00023136"/>
    </source>
</evidence>
<dbReference type="CTD" id="56851"/>
<proteinExistence type="inferred from homology"/>
<dbReference type="PANTHER" id="PTHR13605:SF4">
    <property type="entry name" value="ER MEMBRANE PROTEIN COMPLEX SUBUNIT 7"/>
    <property type="match status" value="1"/>
</dbReference>
<sequence length="240" mass="27660">MGRFQVICLWNSWNNLNINMTWKNYLTFAVLLGCICSLVIAETDEDSSTDLYVIEGKVFPWEGAGATAWQIMTHVMANGGEYYGFLREDGTFTISNVPSGSYIVEIINPNYAYEPMRVEINSKGKFRARKVNLIQTSQVIQVPYPLKMRPVTPFRYFQVREQWRVTDFLFNPMVLMMILPLVLIMILPKIMNDPETRKEMEQLNNLTSYNMPEMSEVITSFLSGGEKQKPKAVKAAKKRQ</sequence>
<evidence type="ECO:0000256" key="2">
    <source>
        <dbReference type="ARBA" id="ARBA00008880"/>
    </source>
</evidence>
<evidence type="ECO:0000313" key="10">
    <source>
        <dbReference type="RefSeq" id="XP_011310395.1"/>
    </source>
</evidence>
<dbReference type="AlphaFoldDB" id="A0A9R1TJN1"/>